<reference evidence="1 2" key="1">
    <citation type="submission" date="2020-08" db="EMBL/GenBank/DDBJ databases">
        <title>Genomic Encyclopedia of Type Strains, Phase IV (KMG-IV): sequencing the most valuable type-strain genomes for metagenomic binning, comparative biology and taxonomic classification.</title>
        <authorList>
            <person name="Goeker M."/>
        </authorList>
    </citation>
    <scope>NUCLEOTIDE SEQUENCE [LARGE SCALE GENOMIC DNA]</scope>
    <source>
        <strain evidence="1 2">DSM 104969</strain>
    </source>
</reference>
<proteinExistence type="predicted"/>
<sequence>MKKLKIKYTAILFTLTLLFTISSCEKEIDVDLRSITPRIQIEGIVKQDQLATVRVSQTLDFNDNSGYPFLEGAIVRISDDAGNSETLLQNSTGWYVAENIKGEIGRTYTLSVTYEENEYTATSKIPPLVKLDSLTMYKAPIMDYAIPMIHYTDPKGEANQYYRALVYINGEQLPDMWEQVYSCEFTDGSPMHDPLAVFTNDNDNDPIKKGDEILIEFQCIDKGVYTFFDTLSKIEDKKTNPISNISGGALGYFCASTVDQMTIIADWVD</sequence>
<evidence type="ECO:0008006" key="3">
    <source>
        <dbReference type="Google" id="ProtNLM"/>
    </source>
</evidence>
<dbReference type="RefSeq" id="WP_183307643.1">
    <property type="nucleotide sequence ID" value="NZ_JACIEP010000009.1"/>
</dbReference>
<gene>
    <name evidence="1" type="ORF">GGR21_002659</name>
</gene>
<protein>
    <recommendedName>
        <fullName evidence="3">DUF4249 domain-containing protein</fullName>
    </recommendedName>
</protein>
<dbReference type="AlphaFoldDB" id="A0A840CMX6"/>
<evidence type="ECO:0000313" key="2">
    <source>
        <dbReference type="Proteomes" id="UP000555103"/>
    </source>
</evidence>
<organism evidence="1 2">
    <name type="scientific">Dysgonomonas hofstadii</name>
    <dbReference type="NCBI Taxonomy" id="637886"/>
    <lineage>
        <taxon>Bacteria</taxon>
        <taxon>Pseudomonadati</taxon>
        <taxon>Bacteroidota</taxon>
        <taxon>Bacteroidia</taxon>
        <taxon>Bacteroidales</taxon>
        <taxon>Dysgonomonadaceae</taxon>
        <taxon>Dysgonomonas</taxon>
    </lineage>
</organism>
<dbReference type="Proteomes" id="UP000555103">
    <property type="component" value="Unassembled WGS sequence"/>
</dbReference>
<name>A0A840CMX6_9BACT</name>
<dbReference type="EMBL" id="JACIEP010000009">
    <property type="protein sequence ID" value="MBB4036746.1"/>
    <property type="molecule type" value="Genomic_DNA"/>
</dbReference>
<comment type="caution">
    <text evidence="1">The sequence shown here is derived from an EMBL/GenBank/DDBJ whole genome shotgun (WGS) entry which is preliminary data.</text>
</comment>
<accession>A0A840CMX6</accession>
<dbReference type="PROSITE" id="PS51257">
    <property type="entry name" value="PROKAR_LIPOPROTEIN"/>
    <property type="match status" value="1"/>
</dbReference>
<keyword evidence="2" id="KW-1185">Reference proteome</keyword>
<dbReference type="Pfam" id="PF14054">
    <property type="entry name" value="DUF4249"/>
    <property type="match status" value="1"/>
</dbReference>
<evidence type="ECO:0000313" key="1">
    <source>
        <dbReference type="EMBL" id="MBB4036746.1"/>
    </source>
</evidence>
<dbReference type="InterPro" id="IPR025345">
    <property type="entry name" value="DUF4249"/>
</dbReference>